<dbReference type="Pfam" id="PF00370">
    <property type="entry name" value="FGGY_N"/>
    <property type="match status" value="1"/>
</dbReference>
<evidence type="ECO:0000256" key="1">
    <source>
        <dbReference type="ARBA" id="ARBA00009156"/>
    </source>
</evidence>
<accession>A0A2T0BME8</accession>
<dbReference type="InterPro" id="IPR000577">
    <property type="entry name" value="Carb_kinase_FGGY"/>
</dbReference>
<dbReference type="CDD" id="cd07773">
    <property type="entry name" value="ASKHA_NBD_FGGY_FK"/>
    <property type="match status" value="1"/>
</dbReference>
<dbReference type="Pfam" id="PF02782">
    <property type="entry name" value="FGGY_C"/>
    <property type="match status" value="1"/>
</dbReference>
<name>A0A2T0BME8_9CLOT</name>
<evidence type="ECO:0000259" key="6">
    <source>
        <dbReference type="Pfam" id="PF02782"/>
    </source>
</evidence>
<keyword evidence="2 4" id="KW-0808">Transferase</keyword>
<evidence type="ECO:0000256" key="4">
    <source>
        <dbReference type="RuleBase" id="RU003733"/>
    </source>
</evidence>
<evidence type="ECO:0000256" key="2">
    <source>
        <dbReference type="ARBA" id="ARBA00022679"/>
    </source>
</evidence>
<dbReference type="SUPFAM" id="SSF53067">
    <property type="entry name" value="Actin-like ATPase domain"/>
    <property type="match status" value="2"/>
</dbReference>
<dbReference type="InterPro" id="IPR043129">
    <property type="entry name" value="ATPase_NBD"/>
</dbReference>
<proteinExistence type="inferred from homology"/>
<dbReference type="OrthoDB" id="9805576at2"/>
<dbReference type="InterPro" id="IPR018485">
    <property type="entry name" value="FGGY_C"/>
</dbReference>
<dbReference type="PROSITE" id="PS00445">
    <property type="entry name" value="FGGY_KINASES_2"/>
    <property type="match status" value="1"/>
</dbReference>
<evidence type="ECO:0000256" key="3">
    <source>
        <dbReference type="ARBA" id="ARBA00022777"/>
    </source>
</evidence>
<feature type="domain" description="Carbohydrate kinase FGGY N-terminal" evidence="5">
    <location>
        <begin position="4"/>
        <end position="244"/>
    </location>
</feature>
<reference evidence="7 8" key="1">
    <citation type="submission" date="2018-03" db="EMBL/GenBank/DDBJ databases">
        <title>Genome sequence of Clostridium luticellarii DSM 29923.</title>
        <authorList>
            <person name="Poehlein A."/>
            <person name="Daniel R."/>
        </authorList>
    </citation>
    <scope>NUCLEOTIDE SEQUENCE [LARGE SCALE GENOMIC DNA]</scope>
    <source>
        <strain evidence="7 8">DSM 29923</strain>
    </source>
</reference>
<organism evidence="7 8">
    <name type="scientific">Clostridium luticellarii</name>
    <dbReference type="NCBI Taxonomy" id="1691940"/>
    <lineage>
        <taxon>Bacteria</taxon>
        <taxon>Bacillati</taxon>
        <taxon>Bacillota</taxon>
        <taxon>Clostridia</taxon>
        <taxon>Eubacteriales</taxon>
        <taxon>Clostridiaceae</taxon>
        <taxon>Clostridium</taxon>
    </lineage>
</organism>
<dbReference type="EC" id="2.7.1.17" evidence="7"/>
<dbReference type="AlphaFoldDB" id="A0A2T0BME8"/>
<dbReference type="Gene3D" id="3.30.420.40">
    <property type="match status" value="2"/>
</dbReference>
<feature type="domain" description="Carbohydrate kinase FGGY C-terminal" evidence="6">
    <location>
        <begin position="257"/>
        <end position="442"/>
    </location>
</feature>
<dbReference type="Proteomes" id="UP000237798">
    <property type="component" value="Unassembled WGS sequence"/>
</dbReference>
<comment type="caution">
    <text evidence="7">The sequence shown here is derived from an EMBL/GenBank/DDBJ whole genome shotgun (WGS) entry which is preliminary data.</text>
</comment>
<dbReference type="GO" id="GO:0004856">
    <property type="term" value="F:D-xylulokinase activity"/>
    <property type="evidence" value="ECO:0007669"/>
    <property type="project" value="UniProtKB-EC"/>
</dbReference>
<sequence>MCCLVGIDVGTTNCKAVAYDVNGEMKAFAKHKTETYYLGNNWSEFDPGQLWSAVQDILKELSRQLKGEKIDGIAVASMGAAGVLLDENDNWIHRSITWFDTRTKEVANWWKNTFGDEKVYSITGFVPNPMAGITKIQWIRKRNPEKFKSVKHWLSMQDYIAYRLTGKACVDYSIGCRTMAFDLENKCWSKEILDHADIPMEMCSNLKPSGELLGRVTKEASVLTGIEADTPVYTGGMDYVCGAFASGLCESGEVLSAVGTSEQILMVTDNPVNDMKHISTNFTCVNYVVNNKYYIAGQVISSGVILDWFHKEIAREDVTKMISEAQQSTIGANGVIMLPHFRGKYVPGADPFSRGAFVGLTTSHTRGDIVRSILEGLCYESTVIIEKLEEVTHNKINRIHVVGGAVNSSFWMQLKADILGKPVICMEVPEEVTLGAAMLAGLGSGIYKSPSDAIEKTRKKETIYEPDPGRHRKYHLIMDEVYKKVYLALKETNYSINRILKKIN</sequence>
<dbReference type="RefSeq" id="WP_106009562.1">
    <property type="nucleotide sequence ID" value="NZ_PVXP01000025.1"/>
</dbReference>
<dbReference type="EMBL" id="PVXP01000025">
    <property type="protein sequence ID" value="PRR85059.1"/>
    <property type="molecule type" value="Genomic_DNA"/>
</dbReference>
<keyword evidence="8" id="KW-1185">Reference proteome</keyword>
<dbReference type="InterPro" id="IPR018484">
    <property type="entry name" value="FGGY_N"/>
</dbReference>
<keyword evidence="3 4" id="KW-0418">Kinase</keyword>
<dbReference type="InterPro" id="IPR050406">
    <property type="entry name" value="FGGY_Carb_Kinase"/>
</dbReference>
<dbReference type="PIRSF" id="PIRSF000538">
    <property type="entry name" value="GlpK"/>
    <property type="match status" value="1"/>
</dbReference>
<protein>
    <submittedName>
        <fullName evidence="7">Xylulose kinase</fullName>
        <ecNumber evidence="7">2.7.1.17</ecNumber>
    </submittedName>
</protein>
<evidence type="ECO:0000259" key="5">
    <source>
        <dbReference type="Pfam" id="PF00370"/>
    </source>
</evidence>
<dbReference type="PANTHER" id="PTHR43095">
    <property type="entry name" value="SUGAR KINASE"/>
    <property type="match status" value="1"/>
</dbReference>
<gene>
    <name evidence="7" type="primary">xylB_2</name>
    <name evidence="7" type="ORF">CLLU_19730</name>
</gene>
<comment type="similarity">
    <text evidence="1 4">Belongs to the FGGY kinase family.</text>
</comment>
<evidence type="ECO:0000313" key="7">
    <source>
        <dbReference type="EMBL" id="PRR85059.1"/>
    </source>
</evidence>
<dbReference type="InterPro" id="IPR018483">
    <property type="entry name" value="Carb_kinase_FGGY_CS"/>
</dbReference>
<evidence type="ECO:0000313" key="8">
    <source>
        <dbReference type="Proteomes" id="UP000237798"/>
    </source>
</evidence>